<name>A0A0W8FIK5_9ZZZZ</name>
<dbReference type="PANTHER" id="PTHR45699:SF3">
    <property type="entry name" value="LARGE RIBOSOMAL SUBUNIT PROTEIN UL10"/>
    <property type="match status" value="1"/>
</dbReference>
<keyword evidence="4 8" id="KW-0689">Ribosomal protein</keyword>
<evidence type="ECO:0000256" key="2">
    <source>
        <dbReference type="ARBA" id="ARBA00022730"/>
    </source>
</evidence>
<feature type="domain" description="Large ribosomal subunit protein uL10-like insertion" evidence="7">
    <location>
        <begin position="110"/>
        <end position="180"/>
    </location>
</feature>
<evidence type="ECO:0000256" key="5">
    <source>
        <dbReference type="ARBA" id="ARBA00023274"/>
    </source>
</evidence>
<keyword evidence="2" id="KW-0699">rRNA-binding</keyword>
<dbReference type="Gene3D" id="6.10.140.760">
    <property type="match status" value="1"/>
</dbReference>
<dbReference type="InterPro" id="IPR022909">
    <property type="entry name" value="Ribosomal_uL10_arc"/>
</dbReference>
<dbReference type="CDD" id="cd05795">
    <property type="entry name" value="Ribosomal_P0_L10e"/>
    <property type="match status" value="1"/>
</dbReference>
<sequence length="282" mass="31086">MAIYSRHLPAWKQEEVAEIKRCAGEYAVFGLVDVYGIPATQMQQIRRNLRGRAVLKMTRNTFIEHALNDLGGPIQGMKDHISGQSALIFTDENPFRLFKVLETTKTKMTAKPGETAPEDIVIQKGPTSFRPGPIVAELQQVGIPAAIEGGKVRIRETKTIVRKGETFSRKVADALAKLDVRPMDVGLILQAAFYRDAILTPDLLAIDEQAYYNNIMLAAQQAFNLSVNAAFPTGITIEPIIAKAFREAKGLAVDAGIYEKDVMDEIIARAYREASALKGIVE</sequence>
<dbReference type="InterPro" id="IPR043141">
    <property type="entry name" value="Ribosomal_uL10-like_sf"/>
</dbReference>
<dbReference type="Gene3D" id="3.30.70.1730">
    <property type="match status" value="1"/>
</dbReference>
<keyword evidence="5" id="KW-0687">Ribonucleoprotein</keyword>
<dbReference type="Pfam" id="PF17777">
    <property type="entry name" value="RL10P_insert"/>
    <property type="match status" value="1"/>
</dbReference>
<dbReference type="Pfam" id="PF00466">
    <property type="entry name" value="Ribosomal_L10"/>
    <property type="match status" value="1"/>
</dbReference>
<evidence type="ECO:0000256" key="4">
    <source>
        <dbReference type="ARBA" id="ARBA00022980"/>
    </source>
</evidence>
<reference evidence="8" key="1">
    <citation type="journal article" date="2015" name="Proc. Natl. Acad. Sci. U.S.A.">
        <title>Networks of energetic and metabolic interactions define dynamics in microbial communities.</title>
        <authorList>
            <person name="Embree M."/>
            <person name="Liu J.K."/>
            <person name="Al-Bassam M.M."/>
            <person name="Zengler K."/>
        </authorList>
    </citation>
    <scope>NUCLEOTIDE SEQUENCE</scope>
</reference>
<evidence type="ECO:0000313" key="8">
    <source>
        <dbReference type="EMBL" id="KUG20720.1"/>
    </source>
</evidence>
<gene>
    <name evidence="8" type="ORF">ASZ90_009539</name>
</gene>
<dbReference type="InterPro" id="IPR040637">
    <property type="entry name" value="Ribosomal_uL10-like_insert"/>
</dbReference>
<dbReference type="GO" id="GO:0070180">
    <property type="term" value="F:large ribosomal subunit rRNA binding"/>
    <property type="evidence" value="ECO:0007669"/>
    <property type="project" value="TreeGrafter"/>
</dbReference>
<dbReference type="InterPro" id="IPR043164">
    <property type="entry name" value="Ribosomal_uL10-like_insert_sf"/>
</dbReference>
<organism evidence="8">
    <name type="scientific">hydrocarbon metagenome</name>
    <dbReference type="NCBI Taxonomy" id="938273"/>
    <lineage>
        <taxon>unclassified sequences</taxon>
        <taxon>metagenomes</taxon>
        <taxon>ecological metagenomes</taxon>
    </lineage>
</organism>
<dbReference type="GO" id="GO:0000027">
    <property type="term" value="P:ribosomal large subunit assembly"/>
    <property type="evidence" value="ECO:0007669"/>
    <property type="project" value="TreeGrafter"/>
</dbReference>
<dbReference type="GO" id="GO:0022625">
    <property type="term" value="C:cytosolic large ribosomal subunit"/>
    <property type="evidence" value="ECO:0007669"/>
    <property type="project" value="TreeGrafter"/>
</dbReference>
<dbReference type="HAMAP" id="MF_00280">
    <property type="entry name" value="Ribosomal_uL10_arch"/>
    <property type="match status" value="1"/>
</dbReference>
<accession>A0A0W8FIK5</accession>
<dbReference type="NCBIfam" id="NF003098">
    <property type="entry name" value="PRK04019.1-5"/>
    <property type="match status" value="1"/>
</dbReference>
<dbReference type="PANTHER" id="PTHR45699">
    <property type="entry name" value="60S ACIDIC RIBOSOMAL PROTEIN P0"/>
    <property type="match status" value="1"/>
</dbReference>
<keyword evidence="3" id="KW-0694">RNA-binding</keyword>
<dbReference type="SUPFAM" id="SSF160369">
    <property type="entry name" value="Ribosomal protein L10-like"/>
    <property type="match status" value="1"/>
</dbReference>
<dbReference type="AlphaFoldDB" id="A0A0W8FIK5"/>
<evidence type="ECO:0000256" key="3">
    <source>
        <dbReference type="ARBA" id="ARBA00022884"/>
    </source>
</evidence>
<dbReference type="GO" id="GO:0003735">
    <property type="term" value="F:structural constituent of ribosome"/>
    <property type="evidence" value="ECO:0007669"/>
    <property type="project" value="TreeGrafter"/>
</dbReference>
<dbReference type="EMBL" id="LNQE01001149">
    <property type="protein sequence ID" value="KUG20720.1"/>
    <property type="molecule type" value="Genomic_DNA"/>
</dbReference>
<protein>
    <recommendedName>
        <fullName evidence="6">50S ribosomal protein L10</fullName>
    </recommendedName>
</protein>
<evidence type="ECO:0000256" key="1">
    <source>
        <dbReference type="ARBA" id="ARBA00008889"/>
    </source>
</evidence>
<dbReference type="InterPro" id="IPR001790">
    <property type="entry name" value="Ribosomal_uL10"/>
</dbReference>
<dbReference type="InterPro" id="IPR050323">
    <property type="entry name" value="Ribosomal_protein_uL10"/>
</dbReference>
<comment type="similarity">
    <text evidence="1">Belongs to the universal ribosomal protein uL10 family.</text>
</comment>
<comment type="caution">
    <text evidence="8">The sequence shown here is derived from an EMBL/GenBank/DDBJ whole genome shotgun (WGS) entry which is preliminary data.</text>
</comment>
<dbReference type="GO" id="GO:0002181">
    <property type="term" value="P:cytoplasmic translation"/>
    <property type="evidence" value="ECO:0007669"/>
    <property type="project" value="TreeGrafter"/>
</dbReference>
<evidence type="ECO:0000259" key="7">
    <source>
        <dbReference type="Pfam" id="PF17777"/>
    </source>
</evidence>
<proteinExistence type="inferred from homology"/>
<dbReference type="Gene3D" id="3.90.105.20">
    <property type="match status" value="1"/>
</dbReference>
<evidence type="ECO:0000256" key="6">
    <source>
        <dbReference type="ARBA" id="ARBA00035502"/>
    </source>
</evidence>